<protein>
    <submittedName>
        <fullName evidence="1">Uncharacterized protein</fullName>
    </submittedName>
</protein>
<evidence type="ECO:0000313" key="1">
    <source>
        <dbReference type="EMBL" id="KAK3353835.1"/>
    </source>
</evidence>
<gene>
    <name evidence="1" type="ORF">B0T25DRAFT_623617</name>
</gene>
<comment type="caution">
    <text evidence="1">The sequence shown here is derived from an EMBL/GenBank/DDBJ whole genome shotgun (WGS) entry which is preliminary data.</text>
</comment>
<evidence type="ECO:0000313" key="2">
    <source>
        <dbReference type="Proteomes" id="UP001275084"/>
    </source>
</evidence>
<dbReference type="EMBL" id="JAUIQD010000004">
    <property type="protein sequence ID" value="KAK3353835.1"/>
    <property type="molecule type" value="Genomic_DNA"/>
</dbReference>
<accession>A0AAJ0HK08</accession>
<organism evidence="1 2">
    <name type="scientific">Lasiosphaeria hispida</name>
    <dbReference type="NCBI Taxonomy" id="260671"/>
    <lineage>
        <taxon>Eukaryota</taxon>
        <taxon>Fungi</taxon>
        <taxon>Dikarya</taxon>
        <taxon>Ascomycota</taxon>
        <taxon>Pezizomycotina</taxon>
        <taxon>Sordariomycetes</taxon>
        <taxon>Sordariomycetidae</taxon>
        <taxon>Sordariales</taxon>
        <taxon>Lasiosphaeriaceae</taxon>
        <taxon>Lasiosphaeria</taxon>
    </lineage>
</organism>
<reference evidence="1" key="2">
    <citation type="submission" date="2023-06" db="EMBL/GenBank/DDBJ databases">
        <authorList>
            <consortium name="Lawrence Berkeley National Laboratory"/>
            <person name="Haridas S."/>
            <person name="Hensen N."/>
            <person name="Bonometti L."/>
            <person name="Westerberg I."/>
            <person name="Brannstrom I.O."/>
            <person name="Guillou S."/>
            <person name="Cros-Aarteil S."/>
            <person name="Calhoun S."/>
            <person name="Kuo A."/>
            <person name="Mondo S."/>
            <person name="Pangilinan J."/>
            <person name="Riley R."/>
            <person name="Labutti K."/>
            <person name="Andreopoulos B."/>
            <person name="Lipzen A."/>
            <person name="Chen C."/>
            <person name="Yanf M."/>
            <person name="Daum C."/>
            <person name="Ng V."/>
            <person name="Clum A."/>
            <person name="Steindorff A."/>
            <person name="Ohm R."/>
            <person name="Martin F."/>
            <person name="Silar P."/>
            <person name="Natvig D."/>
            <person name="Lalanne C."/>
            <person name="Gautier V."/>
            <person name="Ament-Velasquez S.L."/>
            <person name="Kruys A."/>
            <person name="Hutchinson M.I."/>
            <person name="Powell A.J."/>
            <person name="Barry K."/>
            <person name="Miller A.N."/>
            <person name="Grigoriev I.V."/>
            <person name="Debuchy R."/>
            <person name="Gladieux P."/>
            <person name="Thoren M.H."/>
            <person name="Johannesson H."/>
        </authorList>
    </citation>
    <scope>NUCLEOTIDE SEQUENCE</scope>
    <source>
        <strain evidence="1">CBS 955.72</strain>
    </source>
</reference>
<dbReference type="AlphaFoldDB" id="A0AAJ0HK08"/>
<keyword evidence="2" id="KW-1185">Reference proteome</keyword>
<name>A0AAJ0HK08_9PEZI</name>
<sequence>MLSVSRLRPFPSKLHQKDAATVIFALAALSADEINTRPALLRQAIKRGIRKDMRWQNTCKIGTSRFAFSTGAVCDEVMFRALRLPKDGKNSGNRRR</sequence>
<reference evidence="1" key="1">
    <citation type="journal article" date="2023" name="Mol. Phylogenet. Evol.">
        <title>Genome-scale phylogeny and comparative genomics of the fungal order Sordariales.</title>
        <authorList>
            <person name="Hensen N."/>
            <person name="Bonometti L."/>
            <person name="Westerberg I."/>
            <person name="Brannstrom I.O."/>
            <person name="Guillou S."/>
            <person name="Cros-Aarteil S."/>
            <person name="Calhoun S."/>
            <person name="Haridas S."/>
            <person name="Kuo A."/>
            <person name="Mondo S."/>
            <person name="Pangilinan J."/>
            <person name="Riley R."/>
            <person name="LaButti K."/>
            <person name="Andreopoulos B."/>
            <person name="Lipzen A."/>
            <person name="Chen C."/>
            <person name="Yan M."/>
            <person name="Daum C."/>
            <person name="Ng V."/>
            <person name="Clum A."/>
            <person name="Steindorff A."/>
            <person name="Ohm R.A."/>
            <person name="Martin F."/>
            <person name="Silar P."/>
            <person name="Natvig D.O."/>
            <person name="Lalanne C."/>
            <person name="Gautier V."/>
            <person name="Ament-Velasquez S.L."/>
            <person name="Kruys A."/>
            <person name="Hutchinson M.I."/>
            <person name="Powell A.J."/>
            <person name="Barry K."/>
            <person name="Miller A.N."/>
            <person name="Grigoriev I.V."/>
            <person name="Debuchy R."/>
            <person name="Gladieux P."/>
            <person name="Hiltunen Thoren M."/>
            <person name="Johannesson H."/>
        </authorList>
    </citation>
    <scope>NUCLEOTIDE SEQUENCE</scope>
    <source>
        <strain evidence="1">CBS 955.72</strain>
    </source>
</reference>
<dbReference type="Proteomes" id="UP001275084">
    <property type="component" value="Unassembled WGS sequence"/>
</dbReference>
<proteinExistence type="predicted"/>